<dbReference type="EMBL" id="SAEB01000012">
    <property type="protein sequence ID" value="RVD81707.1"/>
    <property type="molecule type" value="Genomic_DNA"/>
</dbReference>
<feature type="compositionally biased region" description="Basic and acidic residues" evidence="2">
    <location>
        <begin position="414"/>
        <end position="429"/>
    </location>
</feature>
<comment type="caution">
    <text evidence="3">The sequence shown here is derived from an EMBL/GenBank/DDBJ whole genome shotgun (WGS) entry which is preliminary data.</text>
</comment>
<name>A0A436ZS10_ARTFL</name>
<feature type="compositionally biased region" description="Basic and acidic residues" evidence="2">
    <location>
        <begin position="1"/>
        <end position="23"/>
    </location>
</feature>
<accession>A0A436ZS10</accession>
<sequence>MADTENEKAEKLAAARKRFEELKRKKQPNKKASSSTTLQKEPTSSNSPLLETSHHEATTATESGGNDAGWQDLADTGPAQALEDGESAIKGKDAEQLAGAHPDNGRPESHSATGEVLLETLPEIYRKQASVIDKLRADKQLLLDEIKALKIRAQEGSKAMVDRDKALEDLASISEELQIFKEKSGMEQATLLEGAGEVSALKIEVASLNRQIAHLQSQISQKDKTIIDIRRDSTLSSPGPNEAMKQEERIESMSVELSESRAALEASVSSENSLRLERDRLEILVDSMKAELETATKNTDDLNNKLNGLTESMSSDNAKSSAWEEKSRVQEQTIIELNKKLDGMKSTVDQLKQSNQELRASERDMEAKYRDIERRLANAQRENSGMQLRLAELKSSLHESFTKAGPPTNMETPEAPRLKGEDGDGEVKNTRQSQEGTGGNKSGSADHLWRQVLADENSHNFLDVDLRAVARNPTQNQSILERPSVTSQKDQERIFLTQRVRKELENWRGHRINLIDVYSAYDDSYSRVFDI</sequence>
<keyword evidence="4" id="KW-1185">Reference proteome</keyword>
<evidence type="ECO:0000256" key="1">
    <source>
        <dbReference type="SAM" id="Coils"/>
    </source>
</evidence>
<protein>
    <submittedName>
        <fullName evidence="3">Uncharacterized protein</fullName>
    </submittedName>
</protein>
<feature type="compositionally biased region" description="Polar residues" evidence="2">
    <location>
        <begin position="30"/>
        <end position="50"/>
    </location>
</feature>
<feature type="coiled-coil region" evidence="1">
    <location>
        <begin position="271"/>
        <end position="396"/>
    </location>
</feature>
<dbReference type="OrthoDB" id="5413982at2759"/>
<feature type="region of interest" description="Disordered" evidence="2">
    <location>
        <begin position="1"/>
        <end position="115"/>
    </location>
</feature>
<dbReference type="VEuPathDB" id="FungiDB:DFL_009557"/>
<dbReference type="GeneID" id="93591868"/>
<evidence type="ECO:0000313" key="3">
    <source>
        <dbReference type="EMBL" id="RVD81707.1"/>
    </source>
</evidence>
<keyword evidence="1" id="KW-0175">Coiled coil</keyword>
<organism evidence="3 4">
    <name type="scientific">Arthrobotrys flagrans</name>
    <name type="common">Nematode-trapping fungus</name>
    <name type="synonym">Trichothecium flagrans</name>
    <dbReference type="NCBI Taxonomy" id="97331"/>
    <lineage>
        <taxon>Eukaryota</taxon>
        <taxon>Fungi</taxon>
        <taxon>Dikarya</taxon>
        <taxon>Ascomycota</taxon>
        <taxon>Pezizomycotina</taxon>
        <taxon>Orbiliomycetes</taxon>
        <taxon>Orbiliales</taxon>
        <taxon>Orbiliaceae</taxon>
        <taxon>Arthrobotrys</taxon>
    </lineage>
</organism>
<proteinExistence type="predicted"/>
<evidence type="ECO:0000256" key="2">
    <source>
        <dbReference type="SAM" id="MobiDB-lite"/>
    </source>
</evidence>
<dbReference type="RefSeq" id="XP_067487251.1">
    <property type="nucleotide sequence ID" value="XM_067639463.1"/>
</dbReference>
<dbReference type="Proteomes" id="UP000283090">
    <property type="component" value="Unassembled WGS sequence"/>
</dbReference>
<evidence type="ECO:0000313" key="4">
    <source>
        <dbReference type="Proteomes" id="UP000283090"/>
    </source>
</evidence>
<feature type="region of interest" description="Disordered" evidence="2">
    <location>
        <begin position="399"/>
        <end position="445"/>
    </location>
</feature>
<gene>
    <name evidence="3" type="ORF">DFL_009557</name>
</gene>
<dbReference type="STRING" id="97331.A0A436ZS10"/>
<reference evidence="3 4" key="1">
    <citation type="submission" date="2019-01" db="EMBL/GenBank/DDBJ databases">
        <title>Intercellular communication is required for trap formation in the nematode-trapping fungus Duddingtonia flagrans.</title>
        <authorList>
            <person name="Youssar L."/>
            <person name="Wernet V."/>
            <person name="Hensel N."/>
            <person name="Hildebrandt H.-G."/>
            <person name="Fischer R."/>
        </authorList>
    </citation>
    <scope>NUCLEOTIDE SEQUENCE [LARGE SCALE GENOMIC DNA]</scope>
    <source>
        <strain evidence="3 4">CBS H-5679</strain>
    </source>
</reference>
<feature type="coiled-coil region" evidence="1">
    <location>
        <begin position="132"/>
        <end position="225"/>
    </location>
</feature>
<dbReference type="AlphaFoldDB" id="A0A436ZS10"/>